<dbReference type="Proteomes" id="UP000484015">
    <property type="component" value="Unassembled WGS sequence"/>
</dbReference>
<dbReference type="InterPro" id="IPR050708">
    <property type="entry name" value="T6SS_VgrG/RHS"/>
</dbReference>
<dbReference type="AlphaFoldDB" id="A0A6L6Q4H3"/>
<dbReference type="OrthoDB" id="8553452at2"/>
<evidence type="ECO:0000313" key="3">
    <source>
        <dbReference type="EMBL" id="MTW04600.1"/>
    </source>
</evidence>
<proteinExistence type="predicted"/>
<evidence type="ECO:0000259" key="2">
    <source>
        <dbReference type="Pfam" id="PF20148"/>
    </source>
</evidence>
<gene>
    <name evidence="3" type="ORF">GM668_21240</name>
</gene>
<evidence type="ECO:0000313" key="4">
    <source>
        <dbReference type="Proteomes" id="UP000484015"/>
    </source>
</evidence>
<name>A0A6L6Q4H3_9BURK</name>
<feature type="chain" id="PRO_5026858529" description="DUF6531 domain-containing protein" evidence="1">
    <location>
        <begin position="28"/>
        <end position="759"/>
    </location>
</feature>
<dbReference type="InterPro" id="IPR031325">
    <property type="entry name" value="RHS_repeat"/>
</dbReference>
<organism evidence="3 4">
    <name type="scientific">Pseudoduganella ginsengisoli</name>
    <dbReference type="NCBI Taxonomy" id="1462440"/>
    <lineage>
        <taxon>Bacteria</taxon>
        <taxon>Pseudomonadati</taxon>
        <taxon>Pseudomonadota</taxon>
        <taxon>Betaproteobacteria</taxon>
        <taxon>Burkholderiales</taxon>
        <taxon>Oxalobacteraceae</taxon>
        <taxon>Telluria group</taxon>
        <taxon>Pseudoduganella</taxon>
    </lineage>
</organism>
<sequence>MLRARVRPCLSILALLIFLLQSLAVDAATTYRSPIGGYRFGSSIYPDATLLATKGCVGAWFVHHLTFTPNANAAGPDVTIYCGMSQPDGTVATMRWAGFSWVLDCAQGMMGAVNGQTQCIIPGVVKEKPCQECPSPKKGNPINMAKKEKVQTELDYASSLELQFTRLYSSYWTLHATEGVSPGWRHNYSMRVTSNLSSSAPYYVREYKQQASGEYAYLPIDPPTAVTPFARVTRADGYSQFFRSNDGGASWTADADVNMKLSATRNELGNVTAWRLTTAANDVEYYGDTGQLTDIKYANGLSLSFIYSDSSTPVTIASAPNLLIKVIDNFGRSLMLGYDDKNRIISMTTPSEKVFLYAYDAFGNLASVTYPDGLKKLYHYNEPAYQLKTGTGNDRLLTGLSFDTSPGVISRYAIFRYDTNGWPVSTEHAGGADKVTISYSPRSYTNALGATTSPGYTTLNGMELQTSENRPNGSGGIVYSFISYDTNGNFASRTDYNGNVTTYSYDLVRNLELSRVEGSGTAVARTIKTEWHPTLRLPARIAEPRRITTFSYDTNGLLLGKVVQATSDANGTQGFTATAVGSPRVWQYTYNSYGQVLTAKGPRTDVNDLTTYSYDASGNLASVTNALGHQTTFTGYDADGRVGTITDPNGNVTTLTYTLRGQIATHSVGNETTSYTYDGANCLTQAVLPNGATITYSYDAALRLTGIADNLGNSITYTLDAMGNRLSEQVKDSAGTLARQTTRVFDTLGQLKQQTGGVQ</sequence>
<dbReference type="Gene3D" id="2.180.10.10">
    <property type="entry name" value="RHS repeat-associated core"/>
    <property type="match status" value="3"/>
</dbReference>
<keyword evidence="1" id="KW-0732">Signal</keyword>
<dbReference type="InterPro" id="IPR006530">
    <property type="entry name" value="YD"/>
</dbReference>
<comment type="caution">
    <text evidence="3">The sequence shown here is derived from an EMBL/GenBank/DDBJ whole genome shotgun (WGS) entry which is preliminary data.</text>
</comment>
<dbReference type="PANTHER" id="PTHR32305">
    <property type="match status" value="1"/>
</dbReference>
<evidence type="ECO:0000256" key="1">
    <source>
        <dbReference type="SAM" id="SignalP"/>
    </source>
</evidence>
<dbReference type="EMBL" id="WNLA01000016">
    <property type="protein sequence ID" value="MTW04600.1"/>
    <property type="molecule type" value="Genomic_DNA"/>
</dbReference>
<accession>A0A6L6Q4H3</accession>
<dbReference type="Pfam" id="PF20148">
    <property type="entry name" value="DUF6531"/>
    <property type="match status" value="1"/>
</dbReference>
<dbReference type="PANTHER" id="PTHR32305:SF15">
    <property type="entry name" value="PROTEIN RHSA-RELATED"/>
    <property type="match status" value="1"/>
</dbReference>
<feature type="signal peptide" evidence="1">
    <location>
        <begin position="1"/>
        <end position="27"/>
    </location>
</feature>
<dbReference type="NCBIfam" id="TIGR01643">
    <property type="entry name" value="YD_repeat_2x"/>
    <property type="match status" value="4"/>
</dbReference>
<reference evidence="3 4" key="1">
    <citation type="submission" date="2019-11" db="EMBL/GenBank/DDBJ databases">
        <title>Type strains purchased from KCTC, JCM and DSMZ.</title>
        <authorList>
            <person name="Lu H."/>
        </authorList>
    </citation>
    <scope>NUCLEOTIDE SEQUENCE [LARGE SCALE GENOMIC DNA]</scope>
    <source>
        <strain evidence="3 4">KCTC 42409</strain>
    </source>
</reference>
<protein>
    <recommendedName>
        <fullName evidence="2">DUF6531 domain-containing protein</fullName>
    </recommendedName>
</protein>
<feature type="domain" description="DUF6531" evidence="2">
    <location>
        <begin position="139"/>
        <end position="195"/>
    </location>
</feature>
<dbReference type="InterPro" id="IPR045351">
    <property type="entry name" value="DUF6531"/>
</dbReference>
<dbReference type="Pfam" id="PF05593">
    <property type="entry name" value="RHS_repeat"/>
    <property type="match status" value="3"/>
</dbReference>
<keyword evidence="4" id="KW-1185">Reference proteome</keyword>
<dbReference type="RefSeq" id="WP_155440955.1">
    <property type="nucleotide sequence ID" value="NZ_WNLA01000016.1"/>
</dbReference>